<evidence type="ECO:0000313" key="3">
    <source>
        <dbReference type="EMBL" id="MBM9475167.1"/>
    </source>
</evidence>
<evidence type="ECO:0000256" key="1">
    <source>
        <dbReference type="ARBA" id="ARBA00023239"/>
    </source>
</evidence>
<accession>A0A938YKL6</accession>
<gene>
    <name evidence="3" type="ORF">JL107_01790</name>
</gene>
<dbReference type="InterPro" id="IPR001754">
    <property type="entry name" value="OMPdeCOase_dom"/>
</dbReference>
<dbReference type="InterPro" id="IPR013785">
    <property type="entry name" value="Aldolase_TIM"/>
</dbReference>
<dbReference type="InterPro" id="IPR011060">
    <property type="entry name" value="RibuloseP-bd_barrel"/>
</dbReference>
<organism evidence="3 4">
    <name type="scientific">Nakamurella flavida</name>
    <dbReference type="NCBI Taxonomy" id="363630"/>
    <lineage>
        <taxon>Bacteria</taxon>
        <taxon>Bacillati</taxon>
        <taxon>Actinomycetota</taxon>
        <taxon>Actinomycetes</taxon>
        <taxon>Nakamurellales</taxon>
        <taxon>Nakamurellaceae</taxon>
        <taxon>Nakamurella</taxon>
    </lineage>
</organism>
<reference evidence="3" key="1">
    <citation type="submission" date="2021-01" db="EMBL/GenBank/DDBJ databases">
        <title>KCTC 19127 draft genome.</title>
        <authorList>
            <person name="An D."/>
        </authorList>
    </citation>
    <scope>NUCLEOTIDE SEQUENCE</scope>
    <source>
        <strain evidence="3">KCTC 19127</strain>
    </source>
</reference>
<dbReference type="Proteomes" id="UP000663801">
    <property type="component" value="Unassembled WGS sequence"/>
</dbReference>
<evidence type="ECO:0000313" key="4">
    <source>
        <dbReference type="Proteomes" id="UP000663801"/>
    </source>
</evidence>
<dbReference type="Pfam" id="PF00215">
    <property type="entry name" value="OMPdecase"/>
    <property type="match status" value="1"/>
</dbReference>
<dbReference type="SUPFAM" id="SSF51366">
    <property type="entry name" value="Ribulose-phoshate binding barrel"/>
    <property type="match status" value="1"/>
</dbReference>
<dbReference type="PANTHER" id="PTHR35039:SF3">
    <property type="entry name" value="3-KETO-L-GULONATE-6-PHOSPHATE DECARBOXYLASE SGBH-RELATED"/>
    <property type="match status" value="1"/>
</dbReference>
<evidence type="ECO:0000259" key="2">
    <source>
        <dbReference type="SMART" id="SM00934"/>
    </source>
</evidence>
<keyword evidence="4" id="KW-1185">Reference proteome</keyword>
<dbReference type="GO" id="GO:0019854">
    <property type="term" value="P:L-ascorbic acid catabolic process"/>
    <property type="evidence" value="ECO:0007669"/>
    <property type="project" value="TreeGrafter"/>
</dbReference>
<dbReference type="GO" id="GO:0006207">
    <property type="term" value="P:'de novo' pyrimidine nucleobase biosynthetic process"/>
    <property type="evidence" value="ECO:0007669"/>
    <property type="project" value="InterPro"/>
</dbReference>
<comment type="caution">
    <text evidence="3">The sequence shown here is derived from an EMBL/GenBank/DDBJ whole genome shotgun (WGS) entry which is preliminary data.</text>
</comment>
<name>A0A938YKL6_9ACTN</name>
<dbReference type="AlphaFoldDB" id="A0A938YKL6"/>
<dbReference type="SMART" id="SM00934">
    <property type="entry name" value="OMPdecase"/>
    <property type="match status" value="1"/>
</dbReference>
<feature type="domain" description="Orotidine 5'-phosphate decarboxylase" evidence="2">
    <location>
        <begin position="4"/>
        <end position="203"/>
    </location>
</feature>
<dbReference type="GO" id="GO:0004590">
    <property type="term" value="F:orotidine-5'-phosphate decarboxylase activity"/>
    <property type="evidence" value="ECO:0007669"/>
    <property type="project" value="InterPro"/>
</dbReference>
<dbReference type="EMBL" id="JAERWL010000002">
    <property type="protein sequence ID" value="MBM9475167.1"/>
    <property type="molecule type" value="Genomic_DNA"/>
</dbReference>
<dbReference type="RefSeq" id="WP_205255311.1">
    <property type="nucleotide sequence ID" value="NZ_BAAAPV010000001.1"/>
</dbReference>
<dbReference type="GO" id="GO:0033982">
    <property type="term" value="F:3-dehydro-L-gulonate-6-phosphate decarboxylase activity"/>
    <property type="evidence" value="ECO:0007669"/>
    <property type="project" value="TreeGrafter"/>
</dbReference>
<proteinExistence type="predicted"/>
<protein>
    <submittedName>
        <fullName evidence="3">Orotidine 5'-phosphate decarboxylase</fullName>
    </submittedName>
</protein>
<sequence length="208" mass="20316">MSVRLQVALDSPAGFAVLPAIAPFLDIVEVGTPLLKRFGLAAITTVATLAPGVPVLADSKTVDGAADECAMLFDAGAAFVTVLSTAGPDTLVAAGRAARARGRAIVLDTILEADPLAALGRGYPDGITALALHTATDARLAGRDGGAGGWADAGRLASPLDLVVAGGIGPDTVGAALAAGPAVVVVGQAIIGAVDPVAAARDLRAALT</sequence>
<dbReference type="Gene3D" id="3.20.20.70">
    <property type="entry name" value="Aldolase class I"/>
    <property type="match status" value="1"/>
</dbReference>
<dbReference type="PANTHER" id="PTHR35039">
    <property type="entry name" value="3-KETO-L-GULONATE-6-PHOSPHATE DECARBOXYLASE SGBH-RELATED"/>
    <property type="match status" value="1"/>
</dbReference>
<keyword evidence="1" id="KW-0456">Lyase</keyword>